<accession>A0A644Z7S6</accession>
<sequence length="392" mass="43528">MKFTTDENGSYYYAVVDDGVSTTTINTDGTGTTCTTGEVTITNPTGLTAGAKDIYIKVKDNAGNVSALLKIDIDAYQSGLDIIRRLSWRFVLVAEVSAIGAEEDIYAMIQQVGVEAVMLCGLASSQRNDILKYCIKHEIRAYVRPNIGDFIMSSAKTIQMANLPVIVCEHSAPSFFYLATKRMMDIVVSLCGLVVAGPVMILTAIAVKAYDHGPVLYKQARITKAGRIFYIYKFRSMQVNAEQDGIARLAQQSDQRITAVGKIIRACRIDELPQILNILGGSMSVVGPRPERPEIMEQYKETLPEFELRLQVKAGLTGYAQVYGKYNTMPYDKLQMDLMYIAHPSIIEDLKIILTTIKILFLPESTEGVKEERTTATDCEIRKIKQKKDLIS</sequence>
<dbReference type="GO" id="GO:0016020">
    <property type="term" value="C:membrane"/>
    <property type="evidence" value="ECO:0007669"/>
    <property type="project" value="UniProtKB-SubCell"/>
</dbReference>
<evidence type="ECO:0000256" key="5">
    <source>
        <dbReference type="ARBA" id="ARBA00023136"/>
    </source>
</evidence>
<name>A0A644Z7S6_9ZZZZ</name>
<evidence type="ECO:0000256" key="4">
    <source>
        <dbReference type="ARBA" id="ARBA00022989"/>
    </source>
</evidence>
<comment type="caution">
    <text evidence="8">The sequence shown here is derived from an EMBL/GenBank/DDBJ whole genome shotgun (WGS) entry which is preliminary data.</text>
</comment>
<dbReference type="GO" id="GO:0016780">
    <property type="term" value="F:phosphotransferase activity, for other substituted phosphate groups"/>
    <property type="evidence" value="ECO:0007669"/>
    <property type="project" value="TreeGrafter"/>
</dbReference>
<evidence type="ECO:0000259" key="7">
    <source>
        <dbReference type="Pfam" id="PF02397"/>
    </source>
</evidence>
<dbReference type="PANTHER" id="PTHR30576">
    <property type="entry name" value="COLANIC BIOSYNTHESIS UDP-GLUCOSE LIPID CARRIER TRANSFERASE"/>
    <property type="match status" value="1"/>
</dbReference>
<organism evidence="8">
    <name type="scientific">bioreactor metagenome</name>
    <dbReference type="NCBI Taxonomy" id="1076179"/>
    <lineage>
        <taxon>unclassified sequences</taxon>
        <taxon>metagenomes</taxon>
        <taxon>ecological metagenomes</taxon>
    </lineage>
</organism>
<keyword evidence="5 6" id="KW-0472">Membrane</keyword>
<dbReference type="EMBL" id="VSSQ01007765">
    <property type="protein sequence ID" value="MPM36906.1"/>
    <property type="molecule type" value="Genomic_DNA"/>
</dbReference>
<dbReference type="AlphaFoldDB" id="A0A644Z7S6"/>
<evidence type="ECO:0000313" key="8">
    <source>
        <dbReference type="EMBL" id="MPM36906.1"/>
    </source>
</evidence>
<comment type="subcellular location">
    <subcellularLocation>
        <location evidence="1">Membrane</location>
        <topology evidence="1">Multi-pass membrane protein</topology>
    </subcellularLocation>
</comment>
<feature type="domain" description="Bacterial sugar transferase" evidence="7">
    <location>
        <begin position="181"/>
        <end position="361"/>
    </location>
</feature>
<dbReference type="NCBIfam" id="TIGR03025">
    <property type="entry name" value="EPS_sugtrans"/>
    <property type="match status" value="1"/>
</dbReference>
<reference evidence="8" key="1">
    <citation type="submission" date="2019-08" db="EMBL/GenBank/DDBJ databases">
        <authorList>
            <person name="Kucharzyk K."/>
            <person name="Murdoch R.W."/>
            <person name="Higgins S."/>
            <person name="Loffler F."/>
        </authorList>
    </citation>
    <scope>NUCLEOTIDE SEQUENCE</scope>
</reference>
<proteinExistence type="predicted"/>
<evidence type="ECO:0000256" key="6">
    <source>
        <dbReference type="SAM" id="Phobius"/>
    </source>
</evidence>
<evidence type="ECO:0000256" key="3">
    <source>
        <dbReference type="ARBA" id="ARBA00022692"/>
    </source>
</evidence>
<feature type="transmembrane region" description="Helical" evidence="6">
    <location>
        <begin position="186"/>
        <end position="207"/>
    </location>
</feature>
<keyword evidence="3 6" id="KW-0812">Transmembrane</keyword>
<evidence type="ECO:0000256" key="2">
    <source>
        <dbReference type="ARBA" id="ARBA00022679"/>
    </source>
</evidence>
<dbReference type="Pfam" id="PF02397">
    <property type="entry name" value="Bac_transf"/>
    <property type="match status" value="1"/>
</dbReference>
<dbReference type="PANTHER" id="PTHR30576:SF0">
    <property type="entry name" value="UNDECAPRENYL-PHOSPHATE N-ACETYLGALACTOSAMINYL 1-PHOSPHATE TRANSFERASE-RELATED"/>
    <property type="match status" value="1"/>
</dbReference>
<keyword evidence="4 6" id="KW-1133">Transmembrane helix</keyword>
<keyword evidence="2" id="KW-0808">Transferase</keyword>
<dbReference type="InterPro" id="IPR003362">
    <property type="entry name" value="Bact_transf"/>
</dbReference>
<protein>
    <recommendedName>
        <fullName evidence="7">Bacterial sugar transferase domain-containing protein</fullName>
    </recommendedName>
</protein>
<dbReference type="InterPro" id="IPR017475">
    <property type="entry name" value="EPS_sugar_tfrase"/>
</dbReference>
<gene>
    <name evidence="8" type="ORF">SDC9_83510</name>
</gene>
<evidence type="ECO:0000256" key="1">
    <source>
        <dbReference type="ARBA" id="ARBA00004141"/>
    </source>
</evidence>